<dbReference type="PANTHER" id="PTHR34404:SF2">
    <property type="entry name" value="CONSERVED SERINE RICH PROTEIN"/>
    <property type="match status" value="1"/>
</dbReference>
<dbReference type="Gene3D" id="2.20.28.30">
    <property type="entry name" value="RNA polymerase ii, chain L"/>
    <property type="match status" value="1"/>
</dbReference>
<name>A0AAE3HMZ7_9GAMM</name>
<dbReference type="EMBL" id="JANUCT010000017">
    <property type="protein sequence ID" value="MCS3904162.1"/>
    <property type="molecule type" value="Genomic_DNA"/>
</dbReference>
<dbReference type="SMART" id="SM00834">
    <property type="entry name" value="CxxC_CXXC_SSSS"/>
    <property type="match status" value="1"/>
</dbReference>
<reference evidence="3" key="1">
    <citation type="submission" date="2022-08" db="EMBL/GenBank/DDBJ databases">
        <title>Genomic Encyclopedia of Type Strains, Phase III (KMG-III): the genomes of soil and plant-associated and newly described type strains.</title>
        <authorList>
            <person name="Whitman W."/>
        </authorList>
    </citation>
    <scope>NUCLEOTIDE SEQUENCE</scope>
    <source>
        <strain evidence="3">HMT 1</strain>
    </source>
</reference>
<evidence type="ECO:0000259" key="2">
    <source>
        <dbReference type="SMART" id="SM00834"/>
    </source>
</evidence>
<organism evidence="3 4">
    <name type="scientific">Methylohalomonas lacus</name>
    <dbReference type="NCBI Taxonomy" id="398773"/>
    <lineage>
        <taxon>Bacteria</taxon>
        <taxon>Pseudomonadati</taxon>
        <taxon>Pseudomonadota</taxon>
        <taxon>Gammaproteobacteria</taxon>
        <taxon>Methylohalomonadales</taxon>
        <taxon>Methylohalomonadaceae</taxon>
        <taxon>Methylohalomonas</taxon>
    </lineage>
</organism>
<dbReference type="Proteomes" id="UP001204445">
    <property type="component" value="Unassembled WGS sequence"/>
</dbReference>
<dbReference type="AlphaFoldDB" id="A0AAE3HMZ7"/>
<evidence type="ECO:0000313" key="4">
    <source>
        <dbReference type="Proteomes" id="UP001204445"/>
    </source>
</evidence>
<feature type="compositionally biased region" description="Basic and acidic residues" evidence="1">
    <location>
        <begin position="77"/>
        <end position="128"/>
    </location>
</feature>
<feature type="region of interest" description="Disordered" evidence="1">
    <location>
        <begin position="56"/>
        <end position="128"/>
    </location>
</feature>
<feature type="domain" description="Putative regulatory protein FmdB zinc ribbon" evidence="2">
    <location>
        <begin position="1"/>
        <end position="42"/>
    </location>
</feature>
<accession>A0AAE3HMZ7</accession>
<keyword evidence="4" id="KW-1185">Reference proteome</keyword>
<evidence type="ECO:0000313" key="3">
    <source>
        <dbReference type="EMBL" id="MCS3904162.1"/>
    </source>
</evidence>
<comment type="caution">
    <text evidence="3">The sequence shown here is derived from an EMBL/GenBank/DDBJ whole genome shotgun (WGS) entry which is preliminary data.</text>
</comment>
<dbReference type="NCBIfam" id="TIGR02605">
    <property type="entry name" value="CxxC_CxxC_SSSS"/>
    <property type="match status" value="1"/>
</dbReference>
<dbReference type="InterPro" id="IPR013429">
    <property type="entry name" value="Regulatory_FmdB_Zinc_ribbon"/>
</dbReference>
<evidence type="ECO:0000256" key="1">
    <source>
        <dbReference type="SAM" id="MobiDB-lite"/>
    </source>
</evidence>
<dbReference type="PANTHER" id="PTHR34404">
    <property type="entry name" value="REGULATORY PROTEIN, FMDB FAMILY"/>
    <property type="match status" value="1"/>
</dbReference>
<sequence length="128" mass="13401">MPIYEYRCSDCGHELEALQKISDPKLTTCPQCGAEALSKLVSASAFVLKGTGWYATDFRDKDKGSNAKSKSAGESGDGAKADAGESKSENKADKSGDSKPESKTDNKKSESSDSGKADSKPAKKAAAE</sequence>
<dbReference type="RefSeq" id="WP_259056550.1">
    <property type="nucleotide sequence ID" value="NZ_JANUCT010000017.1"/>
</dbReference>
<dbReference type="Pfam" id="PF09723">
    <property type="entry name" value="Zn_ribbon_8"/>
    <property type="match status" value="1"/>
</dbReference>
<protein>
    <submittedName>
        <fullName evidence="3">FmdB family regulatory protein</fullName>
    </submittedName>
</protein>
<proteinExistence type="predicted"/>
<gene>
    <name evidence="3" type="ORF">J2T55_002197</name>
</gene>